<gene>
    <name evidence="6" type="ORF">FYJ39_12845</name>
</gene>
<dbReference type="PROSITE" id="PS51257">
    <property type="entry name" value="PROKAR_LIPOPROTEIN"/>
    <property type="match status" value="1"/>
</dbReference>
<dbReference type="AlphaFoldDB" id="A0A7X2NM85"/>
<dbReference type="InterPro" id="IPR050490">
    <property type="entry name" value="Bact_solute-bd_prot1"/>
</dbReference>
<protein>
    <submittedName>
        <fullName evidence="6">Sugar ABC transporter substrate-binding protein</fullName>
    </submittedName>
</protein>
<keyword evidence="3" id="KW-0813">Transport</keyword>
<comment type="similarity">
    <text evidence="2">Belongs to the bacterial solute-binding protein 1 family.</text>
</comment>
<dbReference type="CDD" id="cd13585">
    <property type="entry name" value="PBP2_TMBP_like"/>
    <property type="match status" value="1"/>
</dbReference>
<dbReference type="Proteomes" id="UP000429958">
    <property type="component" value="Unassembled WGS sequence"/>
</dbReference>
<comment type="caution">
    <text evidence="6">The sequence shown here is derived from an EMBL/GenBank/DDBJ whole genome shotgun (WGS) entry which is preliminary data.</text>
</comment>
<comment type="subcellular location">
    <subcellularLocation>
        <location evidence="1">Cell envelope</location>
    </subcellularLocation>
</comment>
<name>A0A7X2NM85_9CLOT</name>
<feature type="chain" id="PRO_5039257160" evidence="5">
    <location>
        <begin position="23"/>
        <end position="502"/>
    </location>
</feature>
<dbReference type="SUPFAM" id="SSF53850">
    <property type="entry name" value="Periplasmic binding protein-like II"/>
    <property type="match status" value="1"/>
</dbReference>
<evidence type="ECO:0000313" key="7">
    <source>
        <dbReference type="Proteomes" id="UP000429958"/>
    </source>
</evidence>
<dbReference type="InterPro" id="IPR006059">
    <property type="entry name" value="SBP"/>
</dbReference>
<proteinExistence type="inferred from homology"/>
<dbReference type="PANTHER" id="PTHR43649:SF31">
    <property type="entry name" value="SN-GLYCEROL-3-PHOSPHATE-BINDING PERIPLASMIC PROTEIN UGPB"/>
    <property type="match status" value="1"/>
</dbReference>
<evidence type="ECO:0000256" key="4">
    <source>
        <dbReference type="ARBA" id="ARBA00022729"/>
    </source>
</evidence>
<keyword evidence="7" id="KW-1185">Reference proteome</keyword>
<evidence type="ECO:0000313" key="6">
    <source>
        <dbReference type="EMBL" id="MSS37439.1"/>
    </source>
</evidence>
<feature type="signal peptide" evidence="5">
    <location>
        <begin position="1"/>
        <end position="22"/>
    </location>
</feature>
<dbReference type="Pfam" id="PF01547">
    <property type="entry name" value="SBP_bac_1"/>
    <property type="match status" value="1"/>
</dbReference>
<dbReference type="EMBL" id="VUMD01000011">
    <property type="protein sequence ID" value="MSS37439.1"/>
    <property type="molecule type" value="Genomic_DNA"/>
</dbReference>
<evidence type="ECO:0000256" key="3">
    <source>
        <dbReference type="ARBA" id="ARBA00022448"/>
    </source>
</evidence>
<evidence type="ECO:0000256" key="1">
    <source>
        <dbReference type="ARBA" id="ARBA00004196"/>
    </source>
</evidence>
<organism evidence="6 7">
    <name type="scientific">Clostridium porci</name>
    <dbReference type="NCBI Taxonomy" id="2605778"/>
    <lineage>
        <taxon>Bacteria</taxon>
        <taxon>Bacillati</taxon>
        <taxon>Bacillota</taxon>
        <taxon>Clostridia</taxon>
        <taxon>Eubacteriales</taxon>
        <taxon>Clostridiaceae</taxon>
        <taxon>Clostridium</taxon>
    </lineage>
</organism>
<evidence type="ECO:0000256" key="5">
    <source>
        <dbReference type="SAM" id="SignalP"/>
    </source>
</evidence>
<dbReference type="PANTHER" id="PTHR43649">
    <property type="entry name" value="ARABINOSE-BINDING PROTEIN-RELATED"/>
    <property type="match status" value="1"/>
</dbReference>
<dbReference type="Gene3D" id="3.40.190.10">
    <property type="entry name" value="Periplasmic binding protein-like II"/>
    <property type="match status" value="1"/>
</dbReference>
<dbReference type="GO" id="GO:0030313">
    <property type="term" value="C:cell envelope"/>
    <property type="evidence" value="ECO:0007669"/>
    <property type="project" value="UniProtKB-SubCell"/>
</dbReference>
<evidence type="ECO:0000256" key="2">
    <source>
        <dbReference type="ARBA" id="ARBA00008520"/>
    </source>
</evidence>
<sequence length="502" mass="53991">MEMVLRRLGAAGIAAAAAFSLAACGLSVSTRDQVTEAGTETTAVEQEKIKTKEGEKVTLRVVDWSDSTKARREAFNKKFMEENPGVTVEYTVLTADQFKESVISSIKSGDAPDLFPLPSGVNINTAVEENWFVPLTDYLGEDFFAQFAEGSFNEGVTNVDGKVYGVPEAANIVNTLIFYNKTVLEDAGVTELPATWSEFKEACETVTKAGGGKYYGLIDSGAQTNRLELFIRSLASTAGAKCGDMSQIILVDGKSPLNSDAMRSAFAFYDSLVKGGCIHPDSITLKAPEARALFAQNQAAFICQGAWCISTWKTENPDLDFGVMAMPVPDSGAKGKLPHISATAWMGISANSKHPDVAARYLEGLYSEDYQSGLVEDGGFVSVINSVNEKYMTDEQMLEYYKLNDEAAVLVPDPIIGNPQAATVYAAAATVSPGLGEILQGVLAQSVDYEAQLADLAEKTQAEWEGAIQKAADAGADVGPEDFSFANWEPMTDYTSDMYESR</sequence>
<keyword evidence="4 5" id="KW-0732">Signal</keyword>
<accession>A0A7X2NM85</accession>
<reference evidence="6 7" key="1">
    <citation type="submission" date="2019-08" db="EMBL/GenBank/DDBJ databases">
        <title>In-depth cultivation of the pig gut microbiome towards novel bacterial diversity and tailored functional studies.</title>
        <authorList>
            <person name="Wylensek D."/>
            <person name="Hitch T.C.A."/>
            <person name="Clavel T."/>
        </authorList>
    </citation>
    <scope>NUCLEOTIDE SEQUENCE [LARGE SCALE GENOMIC DNA]</scope>
    <source>
        <strain evidence="6 7">WCA-389-WT-23D1</strain>
    </source>
</reference>